<comment type="caution">
    <text evidence="2">The sequence shown here is derived from an EMBL/GenBank/DDBJ whole genome shotgun (WGS) entry which is preliminary data.</text>
</comment>
<evidence type="ECO:0000256" key="1">
    <source>
        <dbReference type="SAM" id="MobiDB-lite"/>
    </source>
</evidence>
<feature type="region of interest" description="Disordered" evidence="1">
    <location>
        <begin position="1"/>
        <end position="51"/>
    </location>
</feature>
<protein>
    <submittedName>
        <fullName evidence="2">Uncharacterized protein</fullName>
    </submittedName>
</protein>
<reference evidence="2 3" key="1">
    <citation type="submission" date="2019-05" db="EMBL/GenBank/DDBJ databases">
        <title>Another draft genome of Portunus trituberculatus and its Hox gene families provides insights of decapod evolution.</title>
        <authorList>
            <person name="Jeong J.-H."/>
            <person name="Song I."/>
            <person name="Kim S."/>
            <person name="Choi T."/>
            <person name="Kim D."/>
            <person name="Ryu S."/>
            <person name="Kim W."/>
        </authorList>
    </citation>
    <scope>NUCLEOTIDE SEQUENCE [LARGE SCALE GENOMIC DNA]</scope>
    <source>
        <tissue evidence="2">Muscle</tissue>
    </source>
</reference>
<dbReference type="EMBL" id="VSRR010001341">
    <property type="protein sequence ID" value="MPC24532.1"/>
    <property type="molecule type" value="Genomic_DNA"/>
</dbReference>
<gene>
    <name evidence="2" type="ORF">E2C01_017615</name>
</gene>
<accession>A0A5B7DS86</accession>
<dbReference type="AlphaFoldDB" id="A0A5B7DS86"/>
<evidence type="ECO:0000313" key="2">
    <source>
        <dbReference type="EMBL" id="MPC24532.1"/>
    </source>
</evidence>
<organism evidence="2 3">
    <name type="scientific">Portunus trituberculatus</name>
    <name type="common">Swimming crab</name>
    <name type="synonym">Neptunus trituberculatus</name>
    <dbReference type="NCBI Taxonomy" id="210409"/>
    <lineage>
        <taxon>Eukaryota</taxon>
        <taxon>Metazoa</taxon>
        <taxon>Ecdysozoa</taxon>
        <taxon>Arthropoda</taxon>
        <taxon>Crustacea</taxon>
        <taxon>Multicrustacea</taxon>
        <taxon>Malacostraca</taxon>
        <taxon>Eumalacostraca</taxon>
        <taxon>Eucarida</taxon>
        <taxon>Decapoda</taxon>
        <taxon>Pleocyemata</taxon>
        <taxon>Brachyura</taxon>
        <taxon>Eubrachyura</taxon>
        <taxon>Portunoidea</taxon>
        <taxon>Portunidae</taxon>
        <taxon>Portuninae</taxon>
        <taxon>Portunus</taxon>
    </lineage>
</organism>
<name>A0A5B7DS86_PORTR</name>
<feature type="compositionally biased region" description="Polar residues" evidence="1">
    <location>
        <begin position="20"/>
        <end position="32"/>
    </location>
</feature>
<dbReference type="Proteomes" id="UP000324222">
    <property type="component" value="Unassembled WGS sequence"/>
</dbReference>
<proteinExistence type="predicted"/>
<sequence>MVQNRGRATIRSSLAPPPTGSAQSGQQYSDSTEGPVKGSRGRKTLTRTGCRRGVGAEWRGFGGKVNMGDR</sequence>
<keyword evidence="3" id="KW-1185">Reference proteome</keyword>
<evidence type="ECO:0000313" key="3">
    <source>
        <dbReference type="Proteomes" id="UP000324222"/>
    </source>
</evidence>